<evidence type="ECO:0000256" key="8">
    <source>
        <dbReference type="ARBA" id="ARBA00023012"/>
    </source>
</evidence>
<evidence type="ECO:0000256" key="6">
    <source>
        <dbReference type="ARBA" id="ARBA00022777"/>
    </source>
</evidence>
<dbReference type="Proteomes" id="UP000199701">
    <property type="component" value="Unassembled WGS sequence"/>
</dbReference>
<evidence type="ECO:0000313" key="12">
    <source>
        <dbReference type="Proteomes" id="UP000199701"/>
    </source>
</evidence>
<feature type="transmembrane region" description="Helical" evidence="9">
    <location>
        <begin position="85"/>
        <end position="114"/>
    </location>
</feature>
<keyword evidence="7" id="KW-0067">ATP-binding</keyword>
<evidence type="ECO:0000256" key="7">
    <source>
        <dbReference type="ARBA" id="ARBA00022840"/>
    </source>
</evidence>
<feature type="transmembrane region" description="Helical" evidence="9">
    <location>
        <begin position="38"/>
        <end position="55"/>
    </location>
</feature>
<dbReference type="Gene3D" id="3.30.565.10">
    <property type="entry name" value="Histidine kinase-like ATPase, C-terminal domain"/>
    <property type="match status" value="1"/>
</dbReference>
<dbReference type="EC" id="2.7.13.3" evidence="2"/>
<dbReference type="InterPro" id="IPR036890">
    <property type="entry name" value="HATPase_C_sf"/>
</dbReference>
<feature type="domain" description="Signal transduction histidine kinase subgroup 3 dimerisation and phosphoacceptor" evidence="10">
    <location>
        <begin position="187"/>
        <end position="252"/>
    </location>
</feature>
<evidence type="ECO:0000256" key="3">
    <source>
        <dbReference type="ARBA" id="ARBA00022553"/>
    </source>
</evidence>
<dbReference type="InterPro" id="IPR050482">
    <property type="entry name" value="Sensor_HK_TwoCompSys"/>
</dbReference>
<dbReference type="SUPFAM" id="SSF55874">
    <property type="entry name" value="ATPase domain of HSP90 chaperone/DNA topoisomerase II/histidine kinase"/>
    <property type="match status" value="1"/>
</dbReference>
<dbReference type="RefSeq" id="WP_092453701.1">
    <property type="nucleotide sequence ID" value="NZ_FOJI01000007.1"/>
</dbReference>
<evidence type="ECO:0000256" key="4">
    <source>
        <dbReference type="ARBA" id="ARBA00022679"/>
    </source>
</evidence>
<dbReference type="GO" id="GO:0005524">
    <property type="term" value="F:ATP binding"/>
    <property type="evidence" value="ECO:0007669"/>
    <property type="project" value="UniProtKB-KW"/>
</dbReference>
<dbReference type="PANTHER" id="PTHR24421">
    <property type="entry name" value="NITRATE/NITRITE SENSOR PROTEIN NARX-RELATED"/>
    <property type="match status" value="1"/>
</dbReference>
<keyword evidence="5" id="KW-0547">Nucleotide-binding</keyword>
<keyword evidence="9" id="KW-0812">Transmembrane</keyword>
<feature type="transmembrane region" description="Helical" evidence="9">
    <location>
        <begin position="61"/>
        <end position="78"/>
    </location>
</feature>
<name>A0A1I0Q9E2_9FIRM</name>
<keyword evidence="9" id="KW-0472">Membrane</keyword>
<dbReference type="GO" id="GO:0046983">
    <property type="term" value="F:protein dimerization activity"/>
    <property type="evidence" value="ECO:0007669"/>
    <property type="project" value="InterPro"/>
</dbReference>
<evidence type="ECO:0000256" key="9">
    <source>
        <dbReference type="SAM" id="Phobius"/>
    </source>
</evidence>
<dbReference type="Gene3D" id="1.20.5.1930">
    <property type="match status" value="1"/>
</dbReference>
<keyword evidence="6 11" id="KW-0418">Kinase</keyword>
<dbReference type="STRING" id="99656.SAMN05421659_107111"/>
<dbReference type="InterPro" id="IPR011712">
    <property type="entry name" value="Sig_transdc_His_kin_sub3_dim/P"/>
</dbReference>
<gene>
    <name evidence="11" type="ORF">SAMN05421659_107111</name>
</gene>
<evidence type="ECO:0000256" key="1">
    <source>
        <dbReference type="ARBA" id="ARBA00000085"/>
    </source>
</evidence>
<evidence type="ECO:0000259" key="10">
    <source>
        <dbReference type="Pfam" id="PF07730"/>
    </source>
</evidence>
<dbReference type="PANTHER" id="PTHR24421:SF10">
    <property type="entry name" value="NITRATE_NITRITE SENSOR PROTEIN NARQ"/>
    <property type="match status" value="1"/>
</dbReference>
<dbReference type="Pfam" id="PF07730">
    <property type="entry name" value="HisKA_3"/>
    <property type="match status" value="1"/>
</dbReference>
<dbReference type="OrthoDB" id="9781904at2"/>
<organism evidence="11 12">
    <name type="scientific">[Clostridium] fimetarium</name>
    <dbReference type="NCBI Taxonomy" id="99656"/>
    <lineage>
        <taxon>Bacteria</taxon>
        <taxon>Bacillati</taxon>
        <taxon>Bacillota</taxon>
        <taxon>Clostridia</taxon>
        <taxon>Lachnospirales</taxon>
        <taxon>Lachnospiraceae</taxon>
    </lineage>
</organism>
<feature type="transmembrane region" description="Helical" evidence="9">
    <location>
        <begin position="120"/>
        <end position="140"/>
    </location>
</feature>
<reference evidence="11 12" key="1">
    <citation type="submission" date="2016-10" db="EMBL/GenBank/DDBJ databases">
        <authorList>
            <person name="de Groot N.N."/>
        </authorList>
    </citation>
    <scope>NUCLEOTIDE SEQUENCE [LARGE SCALE GENOMIC DNA]</scope>
    <source>
        <strain evidence="11 12">DSM 9179</strain>
    </source>
</reference>
<evidence type="ECO:0000256" key="2">
    <source>
        <dbReference type="ARBA" id="ARBA00012438"/>
    </source>
</evidence>
<evidence type="ECO:0000313" key="11">
    <source>
        <dbReference type="EMBL" id="SEW23624.1"/>
    </source>
</evidence>
<dbReference type="GO" id="GO:0016020">
    <property type="term" value="C:membrane"/>
    <property type="evidence" value="ECO:0007669"/>
    <property type="project" value="InterPro"/>
</dbReference>
<proteinExistence type="predicted"/>
<dbReference type="GO" id="GO:0000155">
    <property type="term" value="F:phosphorelay sensor kinase activity"/>
    <property type="evidence" value="ECO:0007669"/>
    <property type="project" value="InterPro"/>
</dbReference>
<keyword evidence="9" id="KW-1133">Transmembrane helix</keyword>
<sequence>MNENAKKYYFSIVKMCCIIILFLYFVSSSKKSLHEISVEWFLLAITLAATVFYELVNSKKVYFLCTETVITLILIVFFKDSGNGLFLLPMVMLDIIIFLKLNFMFSLMAFIGVFLNFQNILLYSAYCVFVIIIYFQKYVVIEKYKKCLEVFEQEEYQLKDSIAFRDNNFKKEIEKNSLFFENRILEEKTRLSQALHDKLGHSINGSIYQLEACKILIDKQPDESIKMVQAVIDNLRTSMDEIRTILRREKPDKKQMALLQLVGLCEECEKKYGIQAEVRFDGENKEIPENMWEVILDNTFEAVTNALKYSACNSILIQITILHKVVRCSIKDNGIGCNTIKEGMGIQGMKNRARKINGFIDLNGEDGFCINMILPIQE</sequence>
<keyword evidence="3" id="KW-0597">Phosphoprotein</keyword>
<keyword evidence="8" id="KW-0902">Two-component regulatory system</keyword>
<feature type="transmembrane region" description="Helical" evidence="9">
    <location>
        <begin position="6"/>
        <end position="26"/>
    </location>
</feature>
<comment type="catalytic activity">
    <reaction evidence="1">
        <text>ATP + protein L-histidine = ADP + protein N-phospho-L-histidine.</text>
        <dbReference type="EC" id="2.7.13.3"/>
    </reaction>
</comment>
<accession>A0A1I0Q9E2</accession>
<keyword evidence="12" id="KW-1185">Reference proteome</keyword>
<keyword evidence="4" id="KW-0808">Transferase</keyword>
<protein>
    <recommendedName>
        <fullName evidence="2">histidine kinase</fullName>
        <ecNumber evidence="2">2.7.13.3</ecNumber>
    </recommendedName>
</protein>
<evidence type="ECO:0000256" key="5">
    <source>
        <dbReference type="ARBA" id="ARBA00022741"/>
    </source>
</evidence>
<dbReference type="AlphaFoldDB" id="A0A1I0Q9E2"/>
<dbReference type="EMBL" id="FOJI01000007">
    <property type="protein sequence ID" value="SEW23624.1"/>
    <property type="molecule type" value="Genomic_DNA"/>
</dbReference>